<evidence type="ECO:0000256" key="10">
    <source>
        <dbReference type="RuleBase" id="RU000356"/>
    </source>
</evidence>
<dbReference type="InterPro" id="IPR017938">
    <property type="entry name" value="Riboflavin_synthase-like_b-brl"/>
</dbReference>
<evidence type="ECO:0000313" key="13">
    <source>
        <dbReference type="EMBL" id="TNL96045.1"/>
    </source>
</evidence>
<dbReference type="AlphaFoldDB" id="A0A5C4U3Z6"/>
<keyword evidence="7" id="KW-0520">NAD</keyword>
<dbReference type="GO" id="GO:0019825">
    <property type="term" value="F:oxygen binding"/>
    <property type="evidence" value="ECO:0007669"/>
    <property type="project" value="InterPro"/>
</dbReference>
<evidence type="ECO:0000256" key="1">
    <source>
        <dbReference type="ARBA" id="ARBA00006401"/>
    </source>
</evidence>
<dbReference type="RefSeq" id="WP_139466068.1">
    <property type="nucleotide sequence ID" value="NZ_VDHJ01000011.1"/>
</dbReference>
<evidence type="ECO:0000256" key="3">
    <source>
        <dbReference type="ARBA" id="ARBA00022617"/>
    </source>
</evidence>
<dbReference type="InterPro" id="IPR017927">
    <property type="entry name" value="FAD-bd_FR_type"/>
</dbReference>
<name>A0A5C4U3Z6_9CORY</name>
<dbReference type="GO" id="GO:0005344">
    <property type="term" value="F:oxygen carrier activity"/>
    <property type="evidence" value="ECO:0007669"/>
    <property type="project" value="UniProtKB-KW"/>
</dbReference>
<evidence type="ECO:0000256" key="5">
    <source>
        <dbReference type="ARBA" id="ARBA00022723"/>
    </source>
</evidence>
<dbReference type="InterPro" id="IPR000971">
    <property type="entry name" value="Globin"/>
</dbReference>
<comment type="similarity">
    <text evidence="1">In the C-terminal section; belongs to the flavoprotein pyridine nucleotide cytochrome reductase family.</text>
</comment>
<keyword evidence="6" id="KW-0408">Iron</keyword>
<dbReference type="PANTHER" id="PTHR43396">
    <property type="entry name" value="FLAVOHEMOPROTEIN"/>
    <property type="match status" value="1"/>
</dbReference>
<dbReference type="GO" id="GO:0071500">
    <property type="term" value="P:cellular response to nitrosative stress"/>
    <property type="evidence" value="ECO:0007669"/>
    <property type="project" value="TreeGrafter"/>
</dbReference>
<dbReference type="InterPro" id="IPR012292">
    <property type="entry name" value="Globin/Proto"/>
</dbReference>
<dbReference type="EMBL" id="VDHJ01000011">
    <property type="protein sequence ID" value="TNL96045.1"/>
    <property type="molecule type" value="Genomic_DNA"/>
</dbReference>
<dbReference type="InterPro" id="IPR009050">
    <property type="entry name" value="Globin-like_sf"/>
</dbReference>
<dbReference type="Gene3D" id="3.40.50.80">
    <property type="entry name" value="Nucleotide-binding domain of ferredoxin-NADP reductase (FNR) module"/>
    <property type="match status" value="1"/>
</dbReference>
<dbReference type="Pfam" id="PF00042">
    <property type="entry name" value="Globin"/>
    <property type="match status" value="1"/>
</dbReference>
<feature type="domain" description="Globin" evidence="11">
    <location>
        <begin position="12"/>
        <end position="152"/>
    </location>
</feature>
<evidence type="ECO:0000256" key="9">
    <source>
        <dbReference type="ARBA" id="ARBA00049433"/>
    </source>
</evidence>
<comment type="similarity">
    <text evidence="10">Belongs to the globin family.</text>
</comment>
<dbReference type="Proteomes" id="UP000312032">
    <property type="component" value="Unassembled WGS sequence"/>
</dbReference>
<organism evidence="13 14">
    <name type="scientific">Corynebacterium tapiri</name>
    <dbReference type="NCBI Taxonomy" id="1448266"/>
    <lineage>
        <taxon>Bacteria</taxon>
        <taxon>Bacillati</taxon>
        <taxon>Actinomycetota</taxon>
        <taxon>Actinomycetes</taxon>
        <taxon>Mycobacteriales</taxon>
        <taxon>Corynebacteriaceae</taxon>
        <taxon>Corynebacterium</taxon>
    </lineage>
</organism>
<dbReference type="Gene3D" id="1.10.490.10">
    <property type="entry name" value="Globins"/>
    <property type="match status" value="1"/>
</dbReference>
<comment type="caution">
    <text evidence="13">The sequence shown here is derived from an EMBL/GenBank/DDBJ whole genome shotgun (WGS) entry which is preliminary data.</text>
</comment>
<dbReference type="FunFam" id="1.10.490.10:FF:000003">
    <property type="entry name" value="Flavohemoprotein"/>
    <property type="match status" value="1"/>
</dbReference>
<dbReference type="SUPFAM" id="SSF46458">
    <property type="entry name" value="Globin-like"/>
    <property type="match status" value="1"/>
</dbReference>
<keyword evidence="14" id="KW-1185">Reference proteome</keyword>
<evidence type="ECO:0000313" key="14">
    <source>
        <dbReference type="Proteomes" id="UP000312032"/>
    </source>
</evidence>
<evidence type="ECO:0000256" key="6">
    <source>
        <dbReference type="ARBA" id="ARBA00023004"/>
    </source>
</evidence>
<dbReference type="SUPFAM" id="SSF63380">
    <property type="entry name" value="Riboflavin synthase domain-like"/>
    <property type="match status" value="1"/>
</dbReference>
<evidence type="ECO:0000256" key="7">
    <source>
        <dbReference type="ARBA" id="ARBA00023027"/>
    </source>
</evidence>
<dbReference type="PROSITE" id="PS51384">
    <property type="entry name" value="FAD_FR"/>
    <property type="match status" value="1"/>
</dbReference>
<dbReference type="EC" id="1.14.12.17" evidence="2"/>
<keyword evidence="3 10" id="KW-0349">Heme</keyword>
<sequence length="389" mass="42958">MHLDYLPSTDTHLSPEHEELVRATLPAVGENIHTIAHTFYGKMFSAHPELLRDTFNRGNQKSGEQQKALAASVATFATMLVDENAPDPVHMLDRIAHKHVSLGIVEEQYPIVHDNLLAAVAEVLGDAVTEDVAAAWSAVYWLMADVLIKHERELYRSNDLADGDVFRTVTVAAKEQLTDNVLRLRLEGDLVAPLPGQYTSVGVKLDDGARQLRQYSIIKGDDRAYEIAVQRDGEVSAWLFDKIAQGDSIEATIAAGDLVLEEGDEDVVLISSGIGSTPMVGMLNHLREQESTRRVVVCHVDESEQTFAQRAEVRQLVDGLAGAELHEYFRAQEQRLDVTKLDLAGAHVYLCGGTNFLQGLRAQLEALPEGKRPAEVSYEMFSPNDWLLG</sequence>
<accession>A0A5C4U3Z6</accession>
<evidence type="ECO:0000256" key="4">
    <source>
        <dbReference type="ARBA" id="ARBA00022621"/>
    </source>
</evidence>
<dbReference type="GO" id="GO:0071949">
    <property type="term" value="F:FAD binding"/>
    <property type="evidence" value="ECO:0007669"/>
    <property type="project" value="TreeGrafter"/>
</dbReference>
<gene>
    <name evidence="13" type="ORF">FHE74_08420</name>
</gene>
<dbReference type="GO" id="GO:0046872">
    <property type="term" value="F:metal ion binding"/>
    <property type="evidence" value="ECO:0007669"/>
    <property type="project" value="UniProtKB-KW"/>
</dbReference>
<evidence type="ECO:0000259" key="12">
    <source>
        <dbReference type="PROSITE" id="PS51384"/>
    </source>
</evidence>
<dbReference type="InterPro" id="IPR039261">
    <property type="entry name" value="FNR_nucleotide-bd"/>
</dbReference>
<dbReference type="Gene3D" id="2.40.30.10">
    <property type="entry name" value="Translation factors"/>
    <property type="match status" value="1"/>
</dbReference>
<dbReference type="OrthoDB" id="9801223at2"/>
<dbReference type="PANTHER" id="PTHR43396:SF3">
    <property type="entry name" value="FLAVOHEMOPROTEIN"/>
    <property type="match status" value="1"/>
</dbReference>
<dbReference type="CDD" id="cd14782">
    <property type="entry name" value="FHb-globin_2"/>
    <property type="match status" value="1"/>
</dbReference>
<keyword evidence="4 10" id="KW-0561">Oxygen transport</keyword>
<dbReference type="GO" id="GO:0046210">
    <property type="term" value="P:nitric oxide catabolic process"/>
    <property type="evidence" value="ECO:0007669"/>
    <property type="project" value="TreeGrafter"/>
</dbReference>
<reference evidence="13 14" key="1">
    <citation type="submission" date="2019-06" db="EMBL/GenBank/DDBJ databases">
        <authorList>
            <person name="Li J."/>
        </authorList>
    </citation>
    <scope>NUCLEOTIDE SEQUENCE [LARGE SCALE GENOMIC DNA]</scope>
    <source>
        <strain evidence="13 14">LMG 28165</strain>
    </source>
</reference>
<dbReference type="GO" id="GO:0008941">
    <property type="term" value="F:nitric oxide dioxygenase NAD(P)H activity"/>
    <property type="evidence" value="ECO:0007669"/>
    <property type="project" value="UniProtKB-EC"/>
</dbReference>
<proteinExistence type="inferred from homology"/>
<feature type="domain" description="FAD-binding FR-type" evidence="12">
    <location>
        <begin position="164"/>
        <end position="261"/>
    </location>
</feature>
<evidence type="ECO:0000259" key="11">
    <source>
        <dbReference type="PROSITE" id="PS01033"/>
    </source>
</evidence>
<protein>
    <recommendedName>
        <fullName evidence="2">nitric oxide dioxygenase</fullName>
        <ecNumber evidence="2">1.14.12.17</ecNumber>
    </recommendedName>
</protein>
<evidence type="ECO:0000256" key="8">
    <source>
        <dbReference type="ARBA" id="ARBA00048649"/>
    </source>
</evidence>
<dbReference type="PROSITE" id="PS01033">
    <property type="entry name" value="GLOBIN"/>
    <property type="match status" value="1"/>
</dbReference>
<evidence type="ECO:0000256" key="2">
    <source>
        <dbReference type="ARBA" id="ARBA00012229"/>
    </source>
</evidence>
<dbReference type="SUPFAM" id="SSF52343">
    <property type="entry name" value="Ferredoxin reductase-like, C-terminal NADP-linked domain"/>
    <property type="match status" value="1"/>
</dbReference>
<keyword evidence="10" id="KW-0813">Transport</keyword>
<dbReference type="GO" id="GO:0020037">
    <property type="term" value="F:heme binding"/>
    <property type="evidence" value="ECO:0007669"/>
    <property type="project" value="InterPro"/>
</dbReference>
<comment type="catalytic activity">
    <reaction evidence="8">
        <text>2 nitric oxide + NADH + 2 O2 = 2 nitrate + NAD(+) + H(+)</text>
        <dbReference type="Rhea" id="RHEA:19469"/>
        <dbReference type="ChEBI" id="CHEBI:15378"/>
        <dbReference type="ChEBI" id="CHEBI:15379"/>
        <dbReference type="ChEBI" id="CHEBI:16480"/>
        <dbReference type="ChEBI" id="CHEBI:17632"/>
        <dbReference type="ChEBI" id="CHEBI:57540"/>
        <dbReference type="ChEBI" id="CHEBI:57945"/>
        <dbReference type="EC" id="1.14.12.17"/>
    </reaction>
</comment>
<keyword evidence="5" id="KW-0479">Metal-binding</keyword>
<comment type="catalytic activity">
    <reaction evidence="9">
        <text>2 nitric oxide + NADPH + 2 O2 = 2 nitrate + NADP(+) + H(+)</text>
        <dbReference type="Rhea" id="RHEA:19465"/>
        <dbReference type="ChEBI" id="CHEBI:15378"/>
        <dbReference type="ChEBI" id="CHEBI:15379"/>
        <dbReference type="ChEBI" id="CHEBI:16480"/>
        <dbReference type="ChEBI" id="CHEBI:17632"/>
        <dbReference type="ChEBI" id="CHEBI:57783"/>
        <dbReference type="ChEBI" id="CHEBI:58349"/>
        <dbReference type="EC" id="1.14.12.17"/>
    </reaction>
</comment>